<accession>X0XSS8</accession>
<dbReference type="AlphaFoldDB" id="X0XSS8"/>
<proteinExistence type="predicted"/>
<evidence type="ECO:0000256" key="1">
    <source>
        <dbReference type="ARBA" id="ARBA00022741"/>
    </source>
</evidence>
<dbReference type="InterPro" id="IPR014774">
    <property type="entry name" value="KaiC-like_dom"/>
</dbReference>
<dbReference type="PANTHER" id="PTHR43637">
    <property type="entry name" value="UPF0273 PROTEIN TM_0370"/>
    <property type="match status" value="1"/>
</dbReference>
<reference evidence="4" key="1">
    <citation type="journal article" date="2014" name="Front. Microbiol.">
        <title>High frequency of phylogenetically diverse reductive dehalogenase-homologous genes in deep subseafloor sedimentary metagenomes.</title>
        <authorList>
            <person name="Kawai M."/>
            <person name="Futagami T."/>
            <person name="Toyoda A."/>
            <person name="Takaki Y."/>
            <person name="Nishi S."/>
            <person name="Hori S."/>
            <person name="Arai W."/>
            <person name="Tsubouchi T."/>
            <person name="Morono Y."/>
            <person name="Uchiyama I."/>
            <person name="Ito T."/>
            <person name="Fujiyama A."/>
            <person name="Inagaki F."/>
            <person name="Takami H."/>
        </authorList>
    </citation>
    <scope>NUCLEOTIDE SEQUENCE</scope>
    <source>
        <strain evidence="4">Expedition CK06-06</strain>
    </source>
</reference>
<keyword evidence="2" id="KW-0067">ATP-binding</keyword>
<dbReference type="GO" id="GO:0005524">
    <property type="term" value="F:ATP binding"/>
    <property type="evidence" value="ECO:0007669"/>
    <property type="project" value="UniProtKB-KW"/>
</dbReference>
<evidence type="ECO:0000313" key="4">
    <source>
        <dbReference type="EMBL" id="GAG39698.1"/>
    </source>
</evidence>
<name>X0XSS8_9ZZZZ</name>
<keyword evidence="1" id="KW-0547">Nucleotide-binding</keyword>
<feature type="non-terminal residue" evidence="4">
    <location>
        <position position="1"/>
    </location>
</feature>
<dbReference type="EMBL" id="BARS01047414">
    <property type="protein sequence ID" value="GAG39698.1"/>
    <property type="molecule type" value="Genomic_DNA"/>
</dbReference>
<organism evidence="4">
    <name type="scientific">marine sediment metagenome</name>
    <dbReference type="NCBI Taxonomy" id="412755"/>
    <lineage>
        <taxon>unclassified sequences</taxon>
        <taxon>metagenomes</taxon>
        <taxon>ecological metagenomes</taxon>
    </lineage>
</organism>
<protein>
    <recommendedName>
        <fullName evidence="3">KaiC-like domain-containing protein</fullName>
    </recommendedName>
</protein>
<dbReference type="InterPro" id="IPR027417">
    <property type="entry name" value="P-loop_NTPase"/>
</dbReference>
<feature type="domain" description="KaiC-like" evidence="3">
    <location>
        <begin position="1"/>
        <end position="183"/>
    </location>
</feature>
<dbReference type="SUPFAM" id="SSF52540">
    <property type="entry name" value="P-loop containing nucleoside triphosphate hydrolases"/>
    <property type="match status" value="1"/>
</dbReference>
<evidence type="ECO:0000256" key="2">
    <source>
        <dbReference type="ARBA" id="ARBA00022840"/>
    </source>
</evidence>
<gene>
    <name evidence="4" type="ORF">S01H1_71226</name>
</gene>
<dbReference type="Gene3D" id="3.40.50.300">
    <property type="entry name" value="P-loop containing nucleotide triphosphate hydrolases"/>
    <property type="match status" value="1"/>
</dbReference>
<sequence length="185" mass="20795">FLTLDKKVDGIIEQSKRMGIDFQPAIEKGQIKFLFLDINKKLVFDDMTNEIMSGEYNRVVLDSVTPLSERPIYVKNMEISNDSDLIDPVDFSPDNNISSVRLHLHYIKNVLNAAKCTSVITSELPLGSSSLSRDGISEFLVDGIILLNLDPTMDRRKLSVMKMRSTKHSLKPQDIKIGEGGLQLI</sequence>
<comment type="caution">
    <text evidence="4">The sequence shown here is derived from an EMBL/GenBank/DDBJ whole genome shotgun (WGS) entry which is preliminary data.</text>
</comment>
<evidence type="ECO:0000259" key="3">
    <source>
        <dbReference type="Pfam" id="PF06745"/>
    </source>
</evidence>
<dbReference type="Pfam" id="PF06745">
    <property type="entry name" value="ATPase"/>
    <property type="match status" value="1"/>
</dbReference>